<feature type="domain" description="EGF-like" evidence="8">
    <location>
        <begin position="19"/>
        <end position="56"/>
    </location>
</feature>
<keyword evidence="2" id="KW-0732">Signal</keyword>
<dbReference type="Gene3D" id="2.60.120.200">
    <property type="match status" value="1"/>
</dbReference>
<evidence type="ECO:0000256" key="2">
    <source>
        <dbReference type="ARBA" id="ARBA00022729"/>
    </source>
</evidence>
<feature type="domain" description="Laminin G" evidence="7">
    <location>
        <begin position="102"/>
        <end position="280"/>
    </location>
</feature>
<evidence type="ECO:0000256" key="4">
    <source>
        <dbReference type="ARBA" id="ARBA00023157"/>
    </source>
</evidence>
<feature type="disulfide bond" evidence="6">
    <location>
        <begin position="46"/>
        <end position="55"/>
    </location>
</feature>
<dbReference type="PROSITE" id="PS50026">
    <property type="entry name" value="EGF_3"/>
    <property type="match status" value="2"/>
</dbReference>
<accession>A0AAV4JJJ5</accession>
<dbReference type="InterPro" id="IPR050372">
    <property type="entry name" value="Neurexin-related_CASP"/>
</dbReference>
<evidence type="ECO:0000256" key="3">
    <source>
        <dbReference type="ARBA" id="ARBA00022737"/>
    </source>
</evidence>
<dbReference type="CDD" id="cd00054">
    <property type="entry name" value="EGF_CA"/>
    <property type="match status" value="2"/>
</dbReference>
<dbReference type="InterPro" id="IPR001881">
    <property type="entry name" value="EGF-like_Ca-bd_dom"/>
</dbReference>
<dbReference type="GO" id="GO:0048666">
    <property type="term" value="P:neuron development"/>
    <property type="evidence" value="ECO:0007669"/>
    <property type="project" value="UniProtKB-ARBA"/>
</dbReference>
<dbReference type="SMART" id="SM00181">
    <property type="entry name" value="EGF"/>
    <property type="match status" value="2"/>
</dbReference>
<dbReference type="PROSITE" id="PS00022">
    <property type="entry name" value="EGF_1"/>
    <property type="match status" value="2"/>
</dbReference>
<evidence type="ECO:0000259" key="7">
    <source>
        <dbReference type="PROSITE" id="PS50025"/>
    </source>
</evidence>
<dbReference type="CDD" id="cd00110">
    <property type="entry name" value="LamG"/>
    <property type="match status" value="1"/>
</dbReference>
<evidence type="ECO:0000259" key="8">
    <source>
        <dbReference type="PROSITE" id="PS50026"/>
    </source>
</evidence>
<dbReference type="InterPro" id="IPR013320">
    <property type="entry name" value="ConA-like_dom_sf"/>
</dbReference>
<keyword evidence="4 6" id="KW-1015">Disulfide bond</keyword>
<keyword evidence="1 6" id="KW-0245">EGF-like domain</keyword>
<dbReference type="PANTHER" id="PTHR15036:SF85">
    <property type="entry name" value="SP2353, ISOFORM A"/>
    <property type="match status" value="1"/>
</dbReference>
<dbReference type="EMBL" id="BMAT01013903">
    <property type="protein sequence ID" value="GFS22575.1"/>
    <property type="molecule type" value="Genomic_DNA"/>
</dbReference>
<evidence type="ECO:0000256" key="6">
    <source>
        <dbReference type="PROSITE-ProRule" id="PRU00076"/>
    </source>
</evidence>
<reference evidence="9 10" key="1">
    <citation type="journal article" date="2021" name="Elife">
        <title>Chloroplast acquisition without the gene transfer in kleptoplastic sea slugs, Plakobranchus ocellatus.</title>
        <authorList>
            <person name="Maeda T."/>
            <person name="Takahashi S."/>
            <person name="Yoshida T."/>
            <person name="Shimamura S."/>
            <person name="Takaki Y."/>
            <person name="Nagai Y."/>
            <person name="Toyoda A."/>
            <person name="Suzuki Y."/>
            <person name="Arimoto A."/>
            <person name="Ishii H."/>
            <person name="Satoh N."/>
            <person name="Nishiyama T."/>
            <person name="Hasebe M."/>
            <person name="Maruyama T."/>
            <person name="Minagawa J."/>
            <person name="Obokata J."/>
            <person name="Shigenobu S."/>
        </authorList>
    </citation>
    <scope>NUCLEOTIDE SEQUENCE [LARGE SCALE GENOMIC DNA]</scope>
</reference>
<dbReference type="Gene3D" id="2.10.25.10">
    <property type="entry name" value="Laminin"/>
    <property type="match status" value="2"/>
</dbReference>
<dbReference type="Pfam" id="PF00008">
    <property type="entry name" value="EGF"/>
    <property type="match status" value="2"/>
</dbReference>
<gene>
    <name evidence="9" type="ORF">ElyMa_006954700</name>
</gene>
<dbReference type="SUPFAM" id="SSF57196">
    <property type="entry name" value="EGF/Laminin"/>
    <property type="match status" value="1"/>
</dbReference>
<comment type="caution">
    <text evidence="9">The sequence shown here is derived from an EMBL/GenBank/DDBJ whole genome shotgun (WGS) entry which is preliminary data.</text>
</comment>
<evidence type="ECO:0000313" key="10">
    <source>
        <dbReference type="Proteomes" id="UP000762676"/>
    </source>
</evidence>
<keyword evidence="10" id="KW-1185">Reference proteome</keyword>
<evidence type="ECO:0000256" key="5">
    <source>
        <dbReference type="ARBA" id="ARBA00023180"/>
    </source>
</evidence>
<dbReference type="GO" id="GO:0000902">
    <property type="term" value="P:cell morphogenesis"/>
    <property type="evidence" value="ECO:0007669"/>
    <property type="project" value="UniProtKB-ARBA"/>
</dbReference>
<dbReference type="GO" id="GO:0005886">
    <property type="term" value="C:plasma membrane"/>
    <property type="evidence" value="ECO:0007669"/>
    <property type="project" value="UniProtKB-ARBA"/>
</dbReference>
<dbReference type="SMART" id="SM00282">
    <property type="entry name" value="LamG"/>
    <property type="match status" value="1"/>
</dbReference>
<dbReference type="FunFam" id="2.10.25.10:FF:000230">
    <property type="entry name" value="Delta-like protein"/>
    <property type="match status" value="1"/>
</dbReference>
<organism evidence="9 10">
    <name type="scientific">Elysia marginata</name>
    <dbReference type="NCBI Taxonomy" id="1093978"/>
    <lineage>
        <taxon>Eukaryota</taxon>
        <taxon>Metazoa</taxon>
        <taxon>Spiralia</taxon>
        <taxon>Lophotrochozoa</taxon>
        <taxon>Mollusca</taxon>
        <taxon>Gastropoda</taxon>
        <taxon>Heterobranchia</taxon>
        <taxon>Euthyneura</taxon>
        <taxon>Panpulmonata</taxon>
        <taxon>Sacoglossa</taxon>
        <taxon>Placobranchoidea</taxon>
        <taxon>Plakobranchidae</taxon>
        <taxon>Elysia</taxon>
    </lineage>
</organism>
<dbReference type="GO" id="GO:0042063">
    <property type="term" value="P:gliogenesis"/>
    <property type="evidence" value="ECO:0007669"/>
    <property type="project" value="UniProtKB-ARBA"/>
</dbReference>
<dbReference type="SUPFAM" id="SSF49899">
    <property type="entry name" value="Concanavalin A-like lectins/glucanases"/>
    <property type="match status" value="1"/>
</dbReference>
<evidence type="ECO:0000256" key="1">
    <source>
        <dbReference type="ARBA" id="ARBA00022536"/>
    </source>
</evidence>
<keyword evidence="5" id="KW-0325">Glycoprotein</keyword>
<proteinExistence type="predicted"/>
<dbReference type="AlphaFoldDB" id="A0AAV4JJJ5"/>
<dbReference type="PANTHER" id="PTHR15036">
    <property type="entry name" value="PIKACHURIN-LIKE PROTEIN"/>
    <property type="match status" value="1"/>
</dbReference>
<dbReference type="SMART" id="SM00179">
    <property type="entry name" value="EGF_CA"/>
    <property type="match status" value="2"/>
</dbReference>
<dbReference type="InterPro" id="IPR001791">
    <property type="entry name" value="Laminin_G"/>
</dbReference>
<dbReference type="Pfam" id="PF02210">
    <property type="entry name" value="Laminin_G_2"/>
    <property type="match status" value="1"/>
</dbReference>
<sequence length="283" mass="30948">MIDLIGSAISSLNIQDCGDRSMCERRPCRNSATCVDVSPTEYKCMCAAGFAGKDCSQQVTICDTDDPCQNGAGCVALADGGYRCNCPLGFMGPSCEAAVQLGRELEFRGNGYVEYNNNVFVHARNNVEEVVEITFRTSEPEGLLFWQGSPSDPLNHDYFYLTLIDGYLEYSYELGSGPMVARSPMKVDDGFVHTARLTRRGQYGTFQIDDQQPARVQSSGRLQVLNTPGSVFLGGVPNLEVYTGNKFKKNFSGCVTKLEIKGREITVAEQAQGGINVRPCLGY</sequence>
<dbReference type="PROSITE" id="PS01186">
    <property type="entry name" value="EGF_2"/>
    <property type="match status" value="2"/>
</dbReference>
<dbReference type="PROSITE" id="PS50025">
    <property type="entry name" value="LAM_G_DOMAIN"/>
    <property type="match status" value="1"/>
</dbReference>
<evidence type="ECO:0000313" key="9">
    <source>
        <dbReference type="EMBL" id="GFS22575.1"/>
    </source>
</evidence>
<keyword evidence="3" id="KW-0677">Repeat</keyword>
<dbReference type="InterPro" id="IPR000742">
    <property type="entry name" value="EGF"/>
</dbReference>
<feature type="disulfide bond" evidence="6">
    <location>
        <begin position="86"/>
        <end position="95"/>
    </location>
</feature>
<dbReference type="Proteomes" id="UP000762676">
    <property type="component" value="Unassembled WGS sequence"/>
</dbReference>
<comment type="caution">
    <text evidence="6">Lacks conserved residue(s) required for the propagation of feature annotation.</text>
</comment>
<dbReference type="FunFam" id="2.10.25.10:FF:000294">
    <property type="entry name" value="Delta-like protein"/>
    <property type="match status" value="1"/>
</dbReference>
<feature type="domain" description="EGF-like" evidence="8">
    <location>
        <begin position="58"/>
        <end position="96"/>
    </location>
</feature>
<protein>
    <submittedName>
        <fullName evidence="9">Basement membrane-specific heparan sulfate proteoglycan core protein</fullName>
    </submittedName>
</protein>
<dbReference type="GO" id="GO:0005509">
    <property type="term" value="F:calcium ion binding"/>
    <property type="evidence" value="ECO:0007669"/>
    <property type="project" value="InterPro"/>
</dbReference>
<name>A0AAV4JJJ5_9GAST</name>